<gene>
    <name evidence="2" type="ORF">bsdE14_04780</name>
</gene>
<dbReference type="InterPro" id="IPR016181">
    <property type="entry name" value="Acyl_CoA_acyltransferase"/>
</dbReference>
<dbReference type="RefSeq" id="WP_264848347.1">
    <property type="nucleotide sequence ID" value="NZ_BRXR01000001.1"/>
</dbReference>
<dbReference type="EMBL" id="BRXR01000001">
    <property type="protein sequence ID" value="GLC29068.1"/>
    <property type="molecule type" value="Genomic_DNA"/>
</dbReference>
<comment type="caution">
    <text evidence="2">The sequence shown here is derived from an EMBL/GenBank/DDBJ whole genome shotgun (WGS) entry which is preliminary data.</text>
</comment>
<evidence type="ECO:0000313" key="2">
    <source>
        <dbReference type="EMBL" id="GLC29068.1"/>
    </source>
</evidence>
<sequence>MSKIEEKKYKFDEKIVVLRNGHIDDAEELLEVIKKLDYETPFLLREPGELTLTIEQEKMFLQSKLESEVNLFILAEVDGKIIGTCAVNGNARRRLRHSANLGIAILKDYCGKGIGRRFMETSIKWAKENGISRITLQVDANNFRAINLYLKLGFEIEGTLKKDKLLSDGTFIDSYTMALLL</sequence>
<dbReference type="CDD" id="cd04301">
    <property type="entry name" value="NAT_SF"/>
    <property type="match status" value="1"/>
</dbReference>
<reference evidence="2 3" key="1">
    <citation type="journal article" date="2024" name="Int. J. Syst. Evol. Microbiol.">
        <title>Clostridium omnivorum sp. nov., isolated from anoxic soil under the treatment of reductive soil disinfestation.</title>
        <authorList>
            <person name="Ueki A."/>
            <person name="Tonouchi A."/>
            <person name="Kaku N."/>
            <person name="Honma S."/>
            <person name="Ueki K."/>
        </authorList>
    </citation>
    <scope>NUCLEOTIDE SEQUENCE [LARGE SCALE GENOMIC DNA]</scope>
    <source>
        <strain evidence="2 3">E14</strain>
    </source>
</reference>
<evidence type="ECO:0000313" key="3">
    <source>
        <dbReference type="Proteomes" id="UP001208567"/>
    </source>
</evidence>
<dbReference type="InterPro" id="IPR000182">
    <property type="entry name" value="GNAT_dom"/>
</dbReference>
<feature type="domain" description="N-acetyltransferase" evidence="1">
    <location>
        <begin position="16"/>
        <end position="181"/>
    </location>
</feature>
<protein>
    <submittedName>
        <fullName evidence="2">N-acetyltransferase</fullName>
    </submittedName>
</protein>
<dbReference type="Pfam" id="PF00583">
    <property type="entry name" value="Acetyltransf_1"/>
    <property type="match status" value="1"/>
</dbReference>
<evidence type="ECO:0000259" key="1">
    <source>
        <dbReference type="PROSITE" id="PS51186"/>
    </source>
</evidence>
<organism evidence="2 3">
    <name type="scientific">Clostridium omnivorum</name>
    <dbReference type="NCBI Taxonomy" id="1604902"/>
    <lineage>
        <taxon>Bacteria</taxon>
        <taxon>Bacillati</taxon>
        <taxon>Bacillota</taxon>
        <taxon>Clostridia</taxon>
        <taxon>Eubacteriales</taxon>
        <taxon>Clostridiaceae</taxon>
        <taxon>Clostridium</taxon>
    </lineage>
</organism>
<dbReference type="SUPFAM" id="SSF55729">
    <property type="entry name" value="Acyl-CoA N-acyltransferases (Nat)"/>
    <property type="match status" value="1"/>
</dbReference>
<dbReference type="Gene3D" id="3.40.630.30">
    <property type="match status" value="1"/>
</dbReference>
<dbReference type="PANTHER" id="PTHR43415">
    <property type="entry name" value="SPERMIDINE N(1)-ACETYLTRANSFERASE"/>
    <property type="match status" value="1"/>
</dbReference>
<name>A0ABQ5N1H8_9CLOT</name>
<accession>A0ABQ5N1H8</accession>
<dbReference type="PANTHER" id="PTHR43415:SF3">
    <property type="entry name" value="GNAT-FAMILY ACETYLTRANSFERASE"/>
    <property type="match status" value="1"/>
</dbReference>
<dbReference type="PROSITE" id="PS51186">
    <property type="entry name" value="GNAT"/>
    <property type="match status" value="1"/>
</dbReference>
<dbReference type="Proteomes" id="UP001208567">
    <property type="component" value="Unassembled WGS sequence"/>
</dbReference>
<keyword evidence="3" id="KW-1185">Reference proteome</keyword>
<proteinExistence type="predicted"/>